<evidence type="ECO:0000313" key="3">
    <source>
        <dbReference type="Proteomes" id="UP000310636"/>
    </source>
</evidence>
<dbReference type="AlphaFoldDB" id="A0A4S4BGW4"/>
<dbReference type="Proteomes" id="UP000310636">
    <property type="component" value="Unassembled WGS sequence"/>
</dbReference>
<dbReference type="PANTHER" id="PTHR37808:SF3">
    <property type="entry name" value="SPORE GERMINATION PROTEIN GERPA-RELATED"/>
    <property type="match status" value="1"/>
</dbReference>
<evidence type="ECO:0000313" key="2">
    <source>
        <dbReference type="EMBL" id="THF72591.1"/>
    </source>
</evidence>
<accession>A0A4S4BGW4</accession>
<dbReference type="EMBL" id="SSOB01000078">
    <property type="protein sequence ID" value="THF72591.1"/>
    <property type="molecule type" value="Genomic_DNA"/>
</dbReference>
<comment type="caution">
    <text evidence="2">The sequence shown here is derived from an EMBL/GenBank/DDBJ whole genome shotgun (WGS) entry which is preliminary data.</text>
</comment>
<dbReference type="PANTHER" id="PTHR37808">
    <property type="entry name" value="SPORE GERMINATION PROTEIN-LIKE PROTEIN YDZR-RELATED"/>
    <property type="match status" value="1"/>
</dbReference>
<proteinExistence type="predicted"/>
<evidence type="ECO:0000256" key="1">
    <source>
        <dbReference type="SAM" id="MobiDB-lite"/>
    </source>
</evidence>
<dbReference type="InterPro" id="IPR019618">
    <property type="entry name" value="Spore_germination_GerPA"/>
</dbReference>
<name>A0A4S4BGW4_9BACL</name>
<dbReference type="Pfam" id="PF10676">
    <property type="entry name" value="gerPA"/>
    <property type="match status" value="1"/>
</dbReference>
<gene>
    <name evidence="2" type="ORF">E6C55_32645</name>
</gene>
<feature type="region of interest" description="Disordered" evidence="1">
    <location>
        <begin position="58"/>
        <end position="78"/>
    </location>
</feature>
<organism evidence="2 3">
    <name type="scientific">Cohnella fermenti</name>
    <dbReference type="NCBI Taxonomy" id="2565925"/>
    <lineage>
        <taxon>Bacteria</taxon>
        <taxon>Bacillati</taxon>
        <taxon>Bacillota</taxon>
        <taxon>Bacilli</taxon>
        <taxon>Bacillales</taxon>
        <taxon>Paenibacillaceae</taxon>
        <taxon>Cohnella</taxon>
    </lineage>
</organism>
<protein>
    <submittedName>
        <fullName evidence="2">Spore germination protein</fullName>
    </submittedName>
</protein>
<dbReference type="OrthoDB" id="2691926at2"/>
<reference evidence="2 3" key="1">
    <citation type="submission" date="2019-04" db="EMBL/GenBank/DDBJ databases">
        <title>Cohnella sp. nov. isolated from preserved vegetables.</title>
        <authorList>
            <person name="Lin S.-Y."/>
            <person name="Hung M.-H."/>
            <person name="Young C.-C."/>
        </authorList>
    </citation>
    <scope>NUCLEOTIDE SEQUENCE [LARGE SCALE GENOMIC DNA]</scope>
    <source>
        <strain evidence="2 3">CC-MHH1044</strain>
    </source>
</reference>
<sequence>MPCIIGAVKILSVGSSAVVQFGDSIQISPASTSKSYAGAGSFVTGDLPRTNNFISATNTADQDVQDSTENNLGNNGVV</sequence>
<keyword evidence="3" id="KW-1185">Reference proteome</keyword>
<dbReference type="RefSeq" id="WP_136374024.1">
    <property type="nucleotide sequence ID" value="NZ_SSOB01000078.1"/>
</dbReference>